<dbReference type="InterPro" id="IPR008547">
    <property type="entry name" value="DUF829_TMEM53"/>
</dbReference>
<gene>
    <name evidence="2" type="primary">LOC106814225</name>
</gene>
<dbReference type="Pfam" id="PF05705">
    <property type="entry name" value="DUF829"/>
    <property type="match status" value="1"/>
</dbReference>
<organism evidence="1 2">
    <name type="scientific">Priapulus caudatus</name>
    <name type="common">Priapulid worm</name>
    <dbReference type="NCBI Taxonomy" id="37621"/>
    <lineage>
        <taxon>Eukaryota</taxon>
        <taxon>Metazoa</taxon>
        <taxon>Ecdysozoa</taxon>
        <taxon>Scalidophora</taxon>
        <taxon>Priapulida</taxon>
        <taxon>Priapulimorpha</taxon>
        <taxon>Priapulimorphida</taxon>
        <taxon>Priapulidae</taxon>
        <taxon>Priapulus</taxon>
    </lineage>
</organism>
<dbReference type="SUPFAM" id="SSF53474">
    <property type="entry name" value="alpha/beta-Hydrolases"/>
    <property type="match status" value="1"/>
</dbReference>
<keyword evidence="1" id="KW-1185">Reference proteome</keyword>
<dbReference type="PANTHER" id="PTHR20908">
    <property type="entry name" value="LD15586P"/>
    <property type="match status" value="1"/>
</dbReference>
<dbReference type="Proteomes" id="UP000695022">
    <property type="component" value="Unplaced"/>
</dbReference>
<dbReference type="InterPro" id="IPR029058">
    <property type="entry name" value="AB_hydrolase_fold"/>
</dbReference>
<sequence length="313" mass="35774">MFLKLGCSFLREASRSNRKTLTNAFVPLMLVRNLSTQTNNVTNRVITRNLELRQRVDDCDDGGQRPLACLFSWLMAKRQHLHRYGDFYLQQGFDVLNVQIHVDQAVLPARAQSCVQQALDYLSHRAVTVGPTPLLVHAFSIGAYLYGEMLIKMAAESDRYGDIVSSVGGEIFDSGVDFEGIPTGFGKAVTNNRRLQKLLRASLEQYLKVTYEHTTKYYLRSSAMFHNNYMKCPSLVMYSLTDAIGSQEGNERAMRRWRALGREVYSHAFENAPHVSLMWRYPAEYKRLQQEFIDRIPAFRSVESPVKVSARAL</sequence>
<dbReference type="PANTHER" id="PTHR20908:SF1">
    <property type="entry name" value="LD15586P"/>
    <property type="match status" value="1"/>
</dbReference>
<dbReference type="Gene3D" id="3.40.50.1820">
    <property type="entry name" value="alpha/beta hydrolase"/>
    <property type="match status" value="1"/>
</dbReference>
<evidence type="ECO:0000313" key="2">
    <source>
        <dbReference type="RefSeq" id="XP_014674011.1"/>
    </source>
</evidence>
<proteinExistence type="predicted"/>
<protein>
    <submittedName>
        <fullName evidence="2">Uncharacterized protein LOC106814225</fullName>
    </submittedName>
</protein>
<dbReference type="GeneID" id="106814225"/>
<name>A0ABM1EP90_PRICU</name>
<accession>A0ABM1EP90</accession>
<evidence type="ECO:0000313" key="1">
    <source>
        <dbReference type="Proteomes" id="UP000695022"/>
    </source>
</evidence>
<reference evidence="2" key="1">
    <citation type="submission" date="2025-08" db="UniProtKB">
        <authorList>
            <consortium name="RefSeq"/>
        </authorList>
    </citation>
    <scope>IDENTIFICATION</scope>
</reference>
<dbReference type="RefSeq" id="XP_014674011.1">
    <property type="nucleotide sequence ID" value="XM_014818525.1"/>
</dbReference>